<keyword evidence="6" id="KW-1185">Reference proteome</keyword>
<reference evidence="5 6" key="1">
    <citation type="journal article" date="2015" name="Genome Biol. Evol.">
        <title>Comparative Genomics of a Bacterivorous Green Alga Reveals Evolutionary Causalities and Consequences of Phago-Mixotrophic Mode of Nutrition.</title>
        <authorList>
            <person name="Burns J.A."/>
            <person name="Paasch A."/>
            <person name="Narechania A."/>
            <person name="Kim E."/>
        </authorList>
    </citation>
    <scope>NUCLEOTIDE SEQUENCE [LARGE SCALE GENOMIC DNA]</scope>
    <source>
        <strain evidence="5 6">PLY_AMNH</strain>
    </source>
</reference>
<evidence type="ECO:0000313" key="5">
    <source>
        <dbReference type="EMBL" id="KAK3280357.1"/>
    </source>
</evidence>
<dbReference type="Pfam" id="PF13499">
    <property type="entry name" value="EF-hand_7"/>
    <property type="match status" value="1"/>
</dbReference>
<feature type="compositionally biased region" description="Low complexity" evidence="3">
    <location>
        <begin position="75"/>
        <end position="86"/>
    </location>
</feature>
<dbReference type="SUPFAM" id="SSF47473">
    <property type="entry name" value="EF-hand"/>
    <property type="match status" value="1"/>
</dbReference>
<name>A0AAE0GLK1_9CHLO</name>
<comment type="caution">
    <text evidence="5">The sequence shown here is derived from an EMBL/GenBank/DDBJ whole genome shotgun (WGS) entry which is preliminary data.</text>
</comment>
<keyword evidence="1" id="KW-0106">Calcium</keyword>
<sequence>MVFGKWDFTPERKNEVKPGPLSEMYGYSCRNQADKYLMEQDKTNSDRSGRDRAVVRERLYRSLNNSGSSSEPRRTSGQQRRSSSLRNVHAPKDDVASPRTPSRMNHKQFALGFDRRSNFTRNEEMGGYNPAGSPLAASASAAASTNFAMKKTDAAFHSLGSSTSRDTGLRRDSSPQMPDIRKERSSSAAESLHFLNLMRTSTRSSILPATLARTPATSVRATDPKSGTPKPRSFLQDILALKDTPSSSAETSAKPGEQPPAVSSSAVARSPLKAKVDDETLEALAEEEREQRELEQLMEEEYEQAKALAETQTSRAKTRWLSAKGSLSVARLFCKGISENVETTFTNNLRAIDQSKLESKRERARLYSEKVDKSIHRKKTMKRDDGTLLDMKDVINLKKYFDSLDVNHNGIVETEEITQAMESKLTKSGRSPMAANLEKFFMEAVTARHGISFLDLLRILHPRIEDKRIKRLVEIIDPPAPVKRAVPYTKEQEEEFDEMWRSWDTDGSGTLDQGEFRDVLHTLGNLAENMDEEEMLQLFNRIDRVGKGHIDERDMKIWWFSSKTFKVEKGK</sequence>
<organism evidence="5 6">
    <name type="scientific">Cymbomonas tetramitiformis</name>
    <dbReference type="NCBI Taxonomy" id="36881"/>
    <lineage>
        <taxon>Eukaryota</taxon>
        <taxon>Viridiplantae</taxon>
        <taxon>Chlorophyta</taxon>
        <taxon>Pyramimonadophyceae</taxon>
        <taxon>Pyramimonadales</taxon>
        <taxon>Pyramimonadaceae</taxon>
        <taxon>Cymbomonas</taxon>
    </lineage>
</organism>
<feature type="compositionally biased region" description="Basic and acidic residues" evidence="3">
    <location>
        <begin position="167"/>
        <end position="185"/>
    </location>
</feature>
<feature type="domain" description="EF-hand" evidence="4">
    <location>
        <begin position="491"/>
        <end position="526"/>
    </location>
</feature>
<protein>
    <recommendedName>
        <fullName evidence="4">EF-hand domain-containing protein</fullName>
    </recommendedName>
</protein>
<feature type="region of interest" description="Disordered" evidence="3">
    <location>
        <begin position="245"/>
        <end position="275"/>
    </location>
</feature>
<dbReference type="Proteomes" id="UP001190700">
    <property type="component" value="Unassembled WGS sequence"/>
</dbReference>
<gene>
    <name evidence="5" type="ORF">CYMTET_11801</name>
</gene>
<feature type="coiled-coil region" evidence="2">
    <location>
        <begin position="277"/>
        <end position="311"/>
    </location>
</feature>
<dbReference type="InterPro" id="IPR002048">
    <property type="entry name" value="EF_hand_dom"/>
</dbReference>
<evidence type="ECO:0000256" key="2">
    <source>
        <dbReference type="SAM" id="Coils"/>
    </source>
</evidence>
<dbReference type="InterPro" id="IPR018247">
    <property type="entry name" value="EF_Hand_1_Ca_BS"/>
</dbReference>
<evidence type="ECO:0000313" key="6">
    <source>
        <dbReference type="Proteomes" id="UP001190700"/>
    </source>
</evidence>
<evidence type="ECO:0000259" key="4">
    <source>
        <dbReference type="PROSITE" id="PS50222"/>
    </source>
</evidence>
<dbReference type="InterPro" id="IPR011992">
    <property type="entry name" value="EF-hand-dom_pair"/>
</dbReference>
<dbReference type="SMART" id="SM00054">
    <property type="entry name" value="EFh"/>
    <property type="match status" value="3"/>
</dbReference>
<dbReference type="GO" id="GO:0005509">
    <property type="term" value="F:calcium ion binding"/>
    <property type="evidence" value="ECO:0007669"/>
    <property type="project" value="InterPro"/>
</dbReference>
<dbReference type="PROSITE" id="PS00018">
    <property type="entry name" value="EF_HAND_1"/>
    <property type="match status" value="2"/>
</dbReference>
<evidence type="ECO:0000256" key="3">
    <source>
        <dbReference type="SAM" id="MobiDB-lite"/>
    </source>
</evidence>
<accession>A0AAE0GLK1</accession>
<feature type="region of interest" description="Disordered" evidence="3">
    <location>
        <begin position="1"/>
        <end position="26"/>
    </location>
</feature>
<feature type="region of interest" description="Disordered" evidence="3">
    <location>
        <begin position="36"/>
        <end position="55"/>
    </location>
</feature>
<feature type="region of interest" description="Disordered" evidence="3">
    <location>
        <begin position="60"/>
        <end position="144"/>
    </location>
</feature>
<feature type="region of interest" description="Disordered" evidence="3">
    <location>
        <begin position="158"/>
        <end position="189"/>
    </location>
</feature>
<proteinExistence type="predicted"/>
<feature type="compositionally biased region" description="Basic and acidic residues" evidence="3">
    <location>
        <begin position="113"/>
        <end position="124"/>
    </location>
</feature>
<keyword evidence="2" id="KW-0175">Coiled coil</keyword>
<dbReference type="Gene3D" id="1.10.238.10">
    <property type="entry name" value="EF-hand"/>
    <property type="match status" value="1"/>
</dbReference>
<feature type="compositionally biased region" description="Low complexity" evidence="3">
    <location>
        <begin position="259"/>
        <end position="271"/>
    </location>
</feature>
<feature type="region of interest" description="Disordered" evidence="3">
    <location>
        <begin position="206"/>
        <end position="232"/>
    </location>
</feature>
<feature type="domain" description="EF-hand" evidence="4">
    <location>
        <begin position="392"/>
        <end position="427"/>
    </location>
</feature>
<dbReference type="PROSITE" id="PS50222">
    <property type="entry name" value="EF_HAND_2"/>
    <property type="match status" value="2"/>
</dbReference>
<dbReference type="CDD" id="cd00051">
    <property type="entry name" value="EFh"/>
    <property type="match status" value="1"/>
</dbReference>
<dbReference type="EMBL" id="LGRX02004429">
    <property type="protein sequence ID" value="KAK3280357.1"/>
    <property type="molecule type" value="Genomic_DNA"/>
</dbReference>
<evidence type="ECO:0000256" key="1">
    <source>
        <dbReference type="ARBA" id="ARBA00022837"/>
    </source>
</evidence>
<dbReference type="AlphaFoldDB" id="A0AAE0GLK1"/>